<feature type="transmembrane region" description="Helical" evidence="5">
    <location>
        <begin position="20"/>
        <end position="43"/>
    </location>
</feature>
<keyword evidence="3 5" id="KW-1133">Transmembrane helix</keyword>
<dbReference type="Proteomes" id="UP000279271">
    <property type="component" value="Unassembled WGS sequence"/>
</dbReference>
<dbReference type="KEGG" id="apro:F751_1557"/>
<proteinExistence type="predicted"/>
<dbReference type="GeneID" id="23612948"/>
<dbReference type="EMBL" id="KL662166">
    <property type="protein sequence ID" value="KFM28278.1"/>
    <property type="molecule type" value="Genomic_DNA"/>
</dbReference>
<feature type="transmembrane region" description="Helical" evidence="5">
    <location>
        <begin position="49"/>
        <end position="67"/>
    </location>
</feature>
<dbReference type="InterPro" id="IPR050186">
    <property type="entry name" value="TPT_transporter"/>
</dbReference>
<reference evidence="8" key="4">
    <citation type="submission" date="2018-11" db="EMBL/GenBank/DDBJ databases">
        <title>Characterization of plant carbon substrate utilization by Auxenochlorella protothecoides.</title>
        <authorList>
            <person name="Vogler B.W."/>
            <person name="Starkenburg S.R."/>
            <person name="Sudasinghe N."/>
            <person name="Schambach J.Y."/>
            <person name="Rollin J.A."/>
            <person name="Pattathil S."/>
            <person name="Barry A.N."/>
        </authorList>
    </citation>
    <scope>NUCLEOTIDE SEQUENCE [LARGE SCALE GENOMIC DNA]</scope>
    <source>
        <strain evidence="8">UTEX 25</strain>
    </source>
</reference>
<dbReference type="Proteomes" id="UP000028924">
    <property type="component" value="Unassembled WGS sequence"/>
</dbReference>
<dbReference type="InterPro" id="IPR004853">
    <property type="entry name" value="Sugar_P_trans_dom"/>
</dbReference>
<dbReference type="OrthoDB" id="6418713at2759"/>
<protein>
    <submittedName>
        <fullName evidence="7">Putative sugar phosphate/phosphate translocator</fullName>
    </submittedName>
</protein>
<dbReference type="EMBL" id="QOKY01000202">
    <property type="protein sequence ID" value="RMZ52952.1"/>
    <property type="molecule type" value="Genomic_DNA"/>
</dbReference>
<evidence type="ECO:0000313" key="10">
    <source>
        <dbReference type="Proteomes" id="UP000279271"/>
    </source>
</evidence>
<feature type="transmembrane region" description="Helical" evidence="5">
    <location>
        <begin position="79"/>
        <end position="97"/>
    </location>
</feature>
<feature type="transmembrane region" description="Helical" evidence="5">
    <location>
        <begin position="284"/>
        <end position="302"/>
    </location>
</feature>
<comment type="subcellular location">
    <subcellularLocation>
        <location evidence="1">Membrane</location>
        <topology evidence="1">Multi-pass membrane protein</topology>
    </subcellularLocation>
</comment>
<evidence type="ECO:0000256" key="4">
    <source>
        <dbReference type="ARBA" id="ARBA00023136"/>
    </source>
</evidence>
<dbReference type="RefSeq" id="XP_011401292.1">
    <property type="nucleotide sequence ID" value="XM_011402990.1"/>
</dbReference>
<dbReference type="GO" id="GO:0016020">
    <property type="term" value="C:membrane"/>
    <property type="evidence" value="ECO:0007669"/>
    <property type="project" value="UniProtKB-SubCell"/>
</dbReference>
<dbReference type="Pfam" id="PF03151">
    <property type="entry name" value="TPT"/>
    <property type="match status" value="1"/>
</dbReference>
<dbReference type="eggNOG" id="KOG1441">
    <property type="taxonomic scope" value="Eukaryota"/>
</dbReference>
<reference evidence="10" key="2">
    <citation type="journal article" date="2018" name="Algal Res.">
        <title>Characterization of plant carbon substrate utilization by Auxenochlorella protothecoides.</title>
        <authorList>
            <person name="Vogler B.W."/>
            <person name="Starkenburg S.R."/>
            <person name="Sudasinghe N."/>
            <person name="Schambach J.Y."/>
            <person name="Rollin J.A."/>
            <person name="Pattathil S."/>
            <person name="Barry A.N."/>
        </authorList>
    </citation>
    <scope>NUCLEOTIDE SEQUENCE [LARGE SCALE GENOMIC DNA]</scope>
    <source>
        <strain evidence="10">UTEX 25</strain>
    </source>
</reference>
<feature type="domain" description="Sugar phosphate transporter" evidence="6">
    <location>
        <begin position="18"/>
        <end position="301"/>
    </location>
</feature>
<feature type="transmembrane region" description="Helical" evidence="5">
    <location>
        <begin position="196"/>
        <end position="215"/>
    </location>
</feature>
<evidence type="ECO:0000313" key="7">
    <source>
        <dbReference type="EMBL" id="KFM28278.1"/>
    </source>
</evidence>
<feature type="transmembrane region" description="Helical" evidence="5">
    <location>
        <begin position="231"/>
        <end position="251"/>
    </location>
</feature>
<feature type="transmembrane region" description="Helical" evidence="5">
    <location>
        <begin position="160"/>
        <end position="184"/>
    </location>
</feature>
<evidence type="ECO:0000313" key="9">
    <source>
        <dbReference type="Proteomes" id="UP000028924"/>
    </source>
</evidence>
<evidence type="ECO:0000256" key="2">
    <source>
        <dbReference type="ARBA" id="ARBA00022692"/>
    </source>
</evidence>
<evidence type="ECO:0000256" key="3">
    <source>
        <dbReference type="ARBA" id="ARBA00022989"/>
    </source>
</evidence>
<reference evidence="8" key="3">
    <citation type="submission" date="2018-10" db="EMBL/GenBank/DDBJ databases">
        <authorList>
            <person name="Hovde B."/>
            <person name="Zhang X."/>
        </authorList>
    </citation>
    <scope>NUCLEOTIDE SEQUENCE [LARGE SCALE GENOMIC DNA]</scope>
    <source>
        <strain evidence="8">UTEX 25</strain>
    </source>
</reference>
<keyword evidence="4 5" id="KW-0472">Membrane</keyword>
<sequence>MAEAAGATVAARIITAYSYVGLWIGLSGAVIMFNKYLLAYAGFPYPITLTMWHMFFCATLAIGLVKSGKVAAINMDRDTYMKAIVPIGACYAFSLWVGNAAYLYLSVSFIQMLKALMPVAVFLVGCVFHTESFSWPVFANMVLVTIGVAVASYGEINFNIVGVMFQMGAIMSESVRLVLVQILLQSRGLKLNPITTLYYVAPCCFFFLLFPFIFLEANAIRADPTVSVDPFLFLANASAAFGLNMAVFLLIGKTSALTMNIGGVVKDWMLIGLSYWVYASAVTQLNLIGYLLAFLAVCWYNYTKFQSMKAKAAMDISKPEPPIPETVPLKSIGMRSPTSAHRAA</sequence>
<organism evidence="7 9">
    <name type="scientific">Auxenochlorella protothecoides</name>
    <name type="common">Green microalga</name>
    <name type="synonym">Chlorella protothecoides</name>
    <dbReference type="NCBI Taxonomy" id="3075"/>
    <lineage>
        <taxon>Eukaryota</taxon>
        <taxon>Viridiplantae</taxon>
        <taxon>Chlorophyta</taxon>
        <taxon>core chlorophytes</taxon>
        <taxon>Trebouxiophyceae</taxon>
        <taxon>Chlorellales</taxon>
        <taxon>Chlorellaceae</taxon>
        <taxon>Auxenochlorella</taxon>
    </lineage>
</organism>
<dbReference type="AlphaFoldDB" id="A0A087SRC4"/>
<reference evidence="7 9" key="1">
    <citation type="journal article" date="2014" name="BMC Genomics">
        <title>Oil accumulation mechanisms of the oleaginous microalga Chlorella protothecoides revealed through its genome, transcriptomes, and proteomes.</title>
        <authorList>
            <person name="Gao C."/>
            <person name="Wang Y."/>
            <person name="Shen Y."/>
            <person name="Yan D."/>
            <person name="He X."/>
            <person name="Dai J."/>
            <person name="Wu Q."/>
        </authorList>
    </citation>
    <scope>NUCLEOTIDE SEQUENCE [LARGE SCALE GENOMIC DNA]</scope>
    <source>
        <strain evidence="7 9">0710</strain>
    </source>
</reference>
<dbReference type="PANTHER" id="PTHR11132">
    <property type="entry name" value="SOLUTE CARRIER FAMILY 35"/>
    <property type="match status" value="1"/>
</dbReference>
<evidence type="ECO:0000259" key="6">
    <source>
        <dbReference type="Pfam" id="PF03151"/>
    </source>
</evidence>
<keyword evidence="9" id="KW-1185">Reference proteome</keyword>
<evidence type="ECO:0000313" key="8">
    <source>
        <dbReference type="EMBL" id="RMZ52952.1"/>
    </source>
</evidence>
<name>A0A087SRC4_AUXPR</name>
<evidence type="ECO:0000256" key="5">
    <source>
        <dbReference type="SAM" id="Phobius"/>
    </source>
</evidence>
<keyword evidence="2 5" id="KW-0812">Transmembrane</keyword>
<gene>
    <name evidence="8" type="ORF">APUTEX25_001071</name>
    <name evidence="7" type="ORF">F751_1557</name>
</gene>
<feature type="transmembrane region" description="Helical" evidence="5">
    <location>
        <begin position="135"/>
        <end position="154"/>
    </location>
</feature>
<accession>A0A087SRC4</accession>
<evidence type="ECO:0000256" key="1">
    <source>
        <dbReference type="ARBA" id="ARBA00004141"/>
    </source>
</evidence>